<evidence type="ECO:0000256" key="6">
    <source>
        <dbReference type="ARBA" id="ARBA00023026"/>
    </source>
</evidence>
<evidence type="ECO:0000313" key="8">
    <source>
        <dbReference type="EMBL" id="GGN95610.1"/>
    </source>
</evidence>
<keyword evidence="3" id="KW-0732">Signal</keyword>
<dbReference type="PANTHER" id="PTHR36234">
    <property type="entry name" value="LYSYL ENDOPEPTIDASE"/>
    <property type="match status" value="1"/>
</dbReference>
<dbReference type="EMBL" id="BMNE01000009">
    <property type="protein sequence ID" value="GGN95610.1"/>
    <property type="molecule type" value="Genomic_DNA"/>
</dbReference>
<dbReference type="PROSITE" id="PS00673">
    <property type="entry name" value="V8_SER"/>
    <property type="match status" value="1"/>
</dbReference>
<dbReference type="InterPro" id="IPR000126">
    <property type="entry name" value="V8_ser_AS"/>
</dbReference>
<comment type="similarity">
    <text evidence="1 7">Belongs to the peptidase S1B family.</text>
</comment>
<name>A0ABQ2KYZ2_9NOCA</name>
<dbReference type="InterPro" id="IPR008256">
    <property type="entry name" value="Peptidase_S1B"/>
</dbReference>
<dbReference type="InterPro" id="IPR009003">
    <property type="entry name" value="Peptidase_S1_PA"/>
</dbReference>
<evidence type="ECO:0000256" key="1">
    <source>
        <dbReference type="ARBA" id="ARBA00008764"/>
    </source>
</evidence>
<dbReference type="Gene3D" id="2.40.10.10">
    <property type="entry name" value="Trypsin-like serine proteases"/>
    <property type="match status" value="2"/>
</dbReference>
<evidence type="ECO:0000256" key="5">
    <source>
        <dbReference type="ARBA" id="ARBA00022825"/>
    </source>
</evidence>
<keyword evidence="4 7" id="KW-0378">Hydrolase</keyword>
<dbReference type="SUPFAM" id="SSF53474">
    <property type="entry name" value="alpha/beta-Hydrolases"/>
    <property type="match status" value="1"/>
</dbReference>
<dbReference type="EC" id="3.4.21.-" evidence="7"/>
<proteinExistence type="inferred from homology"/>
<keyword evidence="9" id="KW-1185">Reference proteome</keyword>
<evidence type="ECO:0000256" key="4">
    <source>
        <dbReference type="ARBA" id="ARBA00022801"/>
    </source>
</evidence>
<gene>
    <name evidence="8" type="ORF">GCM10011610_59790</name>
</gene>
<dbReference type="Proteomes" id="UP000658127">
    <property type="component" value="Unassembled WGS sequence"/>
</dbReference>
<reference evidence="9" key="1">
    <citation type="journal article" date="2019" name="Int. J. Syst. Evol. Microbiol.">
        <title>The Global Catalogue of Microorganisms (GCM) 10K type strain sequencing project: providing services to taxonomists for standard genome sequencing and annotation.</title>
        <authorList>
            <consortium name="The Broad Institute Genomics Platform"/>
            <consortium name="The Broad Institute Genome Sequencing Center for Infectious Disease"/>
            <person name="Wu L."/>
            <person name="Ma J."/>
        </authorList>
    </citation>
    <scope>NUCLEOTIDE SEQUENCE [LARGE SCALE GENOMIC DNA]</scope>
    <source>
        <strain evidence="9">CGMCC 4.7329</strain>
    </source>
</reference>
<keyword evidence="2 7" id="KW-0645">Protease</keyword>
<dbReference type="Pfam" id="PF13365">
    <property type="entry name" value="Trypsin_2"/>
    <property type="match status" value="1"/>
</dbReference>
<dbReference type="PRINTS" id="PR00839">
    <property type="entry name" value="V8PROTEASE"/>
</dbReference>
<evidence type="ECO:0000313" key="9">
    <source>
        <dbReference type="Proteomes" id="UP000658127"/>
    </source>
</evidence>
<keyword evidence="5 7" id="KW-0720">Serine protease</keyword>
<dbReference type="RefSeq" id="WP_229740240.1">
    <property type="nucleotide sequence ID" value="NZ_BMNE01000009.1"/>
</dbReference>
<protein>
    <recommendedName>
        <fullName evidence="7">Serine protease</fullName>
        <ecNumber evidence="7">3.4.21.-</ecNumber>
    </recommendedName>
</protein>
<accession>A0ABQ2KYZ2</accession>
<dbReference type="InterPro" id="IPR043504">
    <property type="entry name" value="Peptidase_S1_PA_chymotrypsin"/>
</dbReference>
<dbReference type="PANTHER" id="PTHR36234:SF5">
    <property type="entry name" value="LYSYL ENDOPEPTIDASE"/>
    <property type="match status" value="1"/>
</dbReference>
<keyword evidence="6" id="KW-0843">Virulence</keyword>
<evidence type="ECO:0000256" key="3">
    <source>
        <dbReference type="ARBA" id="ARBA00022729"/>
    </source>
</evidence>
<dbReference type="PRINTS" id="PR01774">
    <property type="entry name" value="EXFOLTOXIN"/>
</dbReference>
<dbReference type="InterPro" id="IPR008353">
    <property type="entry name" value="Peptidase_S1B_tx"/>
</dbReference>
<dbReference type="Gene3D" id="3.40.50.1820">
    <property type="entry name" value="alpha/beta hydrolase"/>
    <property type="match status" value="1"/>
</dbReference>
<evidence type="ECO:0000256" key="7">
    <source>
        <dbReference type="RuleBase" id="RU004296"/>
    </source>
</evidence>
<sequence>MDTESATRTAAWREQMDAAARRFAKSADERAEVTRKRKATESDVVDTDEQIIARADRLFTSGEVPAQAAVELGRQEPLDTIGSLERIIGFANDLQAVNFLTRGARAAAAVARITLSHNSREVPMGTGSLVSPQLLLTNNHVLPTADKAESVVIEFGAETGIDNQHNPVTKYRLAPGDFFVTNKHLDYTLVRVAPGPDGAVPGTTFGWNRLIADTGKIVVGEAMNVIGHPQGRLKEISIRDNRLDLQLDDFLHYTSDTEPGNSGSPVFNDQWEMVALHHAGVPKKDDNGRMLRKDGKVWQSGDGDDAIHWIANEGVRVSVLLRDLGKQSFDPAQRKLLDELGPTAGLSADTVVADVTMPAPRHISAVEAVVRGVQGRSSAFGGRRSVVFLHGRSQQGRDPTDLRRAWTAGLNKGLTLADLSPIDPADAYFPFYGDQLVASLGTQESVVDTGSELYESLVAEAAQRAGMPSAGEVATDPIAEERFGGFGSVVLGRVRDQLGWIAARSGLDSLLIGAIFKDVAAYLDDERVRKGVLDTVLADMPAGGEVILVSHSLGTVVAMDLLTQLPRELDVSLLVTAGSPLGLDGVYGKLLSGGASRPERVGEWLNTWYAGDPIAIGCPLRPAWGNDLRDLPVDNPKERAHDIAEYLAHAAVAATIGRTLSA</sequence>
<dbReference type="InterPro" id="IPR029058">
    <property type="entry name" value="AB_hydrolase_fold"/>
</dbReference>
<comment type="caution">
    <text evidence="8">The sequence shown here is derived from an EMBL/GenBank/DDBJ whole genome shotgun (WGS) entry which is preliminary data.</text>
</comment>
<evidence type="ECO:0000256" key="2">
    <source>
        <dbReference type="ARBA" id="ARBA00022670"/>
    </source>
</evidence>
<dbReference type="SUPFAM" id="SSF50494">
    <property type="entry name" value="Trypsin-like serine proteases"/>
    <property type="match status" value="1"/>
</dbReference>
<organism evidence="8 9">
    <name type="scientific">Nocardia rhizosphaerihabitans</name>
    <dbReference type="NCBI Taxonomy" id="1691570"/>
    <lineage>
        <taxon>Bacteria</taxon>
        <taxon>Bacillati</taxon>
        <taxon>Actinomycetota</taxon>
        <taxon>Actinomycetes</taxon>
        <taxon>Mycobacteriales</taxon>
        <taxon>Nocardiaceae</taxon>
        <taxon>Nocardia</taxon>
    </lineage>
</organism>